<evidence type="ECO:0000256" key="5">
    <source>
        <dbReference type="ARBA" id="ARBA00022679"/>
    </source>
</evidence>
<dbReference type="PRINTS" id="PR00477">
    <property type="entry name" value="PHGLYCKINASE"/>
</dbReference>
<evidence type="ECO:0000256" key="10">
    <source>
        <dbReference type="ARBA" id="ARBA00022840"/>
    </source>
</evidence>
<dbReference type="GO" id="GO:0043531">
    <property type="term" value="F:ADP binding"/>
    <property type="evidence" value="ECO:0007669"/>
    <property type="project" value="TreeGrafter"/>
</dbReference>
<keyword evidence="5 12" id="KW-0808">Transferase</keyword>
<dbReference type="Pfam" id="PF00162">
    <property type="entry name" value="PGK"/>
    <property type="match status" value="1"/>
</dbReference>
<dbReference type="EMBL" id="GDJX01000805">
    <property type="protein sequence ID" value="JAT67131.1"/>
    <property type="molecule type" value="Transcribed_RNA"/>
</dbReference>
<evidence type="ECO:0000256" key="9">
    <source>
        <dbReference type="ARBA" id="ARBA00022777"/>
    </source>
</evidence>
<evidence type="ECO:0000256" key="2">
    <source>
        <dbReference type="ARBA" id="ARBA00001946"/>
    </source>
</evidence>
<dbReference type="GO" id="GO:0005524">
    <property type="term" value="F:ATP binding"/>
    <property type="evidence" value="ECO:0007669"/>
    <property type="project" value="UniProtKB-KW"/>
</dbReference>
<evidence type="ECO:0000256" key="14">
    <source>
        <dbReference type="SAM" id="MobiDB-lite"/>
    </source>
</evidence>
<dbReference type="AlphaFoldDB" id="A0A1D1ZJZ3"/>
<evidence type="ECO:0000256" key="4">
    <source>
        <dbReference type="ARBA" id="ARBA00022603"/>
    </source>
</evidence>
<keyword evidence="4" id="KW-0489">Methyltransferase</keyword>
<dbReference type="GO" id="GO:0005829">
    <property type="term" value="C:cytosol"/>
    <property type="evidence" value="ECO:0007669"/>
    <property type="project" value="TreeGrafter"/>
</dbReference>
<dbReference type="Pfam" id="PF02390">
    <property type="entry name" value="Methyltransf_4"/>
    <property type="match status" value="1"/>
</dbReference>
<comment type="catalytic activity">
    <reaction evidence="1">
        <text>guanosine(46) in tRNA + S-adenosyl-L-methionine = N(7)-methylguanosine(46) in tRNA + S-adenosyl-L-homocysteine</text>
        <dbReference type="Rhea" id="RHEA:42708"/>
        <dbReference type="Rhea" id="RHEA-COMP:10188"/>
        <dbReference type="Rhea" id="RHEA-COMP:10189"/>
        <dbReference type="ChEBI" id="CHEBI:57856"/>
        <dbReference type="ChEBI" id="CHEBI:59789"/>
        <dbReference type="ChEBI" id="CHEBI:74269"/>
        <dbReference type="ChEBI" id="CHEBI:74480"/>
        <dbReference type="EC" id="2.1.1.33"/>
    </reaction>
</comment>
<dbReference type="PANTHER" id="PTHR11406:SF32">
    <property type="entry name" value="PHOSPHOGLYCERATE KINASE"/>
    <property type="match status" value="1"/>
</dbReference>
<feature type="region of interest" description="Disordered" evidence="14">
    <location>
        <begin position="1"/>
        <end position="24"/>
    </location>
</feature>
<dbReference type="EC" id="2.7.2.3" evidence="12"/>
<evidence type="ECO:0000256" key="11">
    <source>
        <dbReference type="ARBA" id="ARBA00022842"/>
    </source>
</evidence>
<dbReference type="InterPro" id="IPR003358">
    <property type="entry name" value="tRNA_(Gua-N-7)_MeTrfase_Trmb"/>
</dbReference>
<keyword evidence="8" id="KW-0547">Nucleotide-binding</keyword>
<comment type="similarity">
    <text evidence="3 12">Belongs to the phosphoglycerate kinase family.</text>
</comment>
<dbReference type="Gene3D" id="3.40.50.150">
    <property type="entry name" value="Vaccinia Virus protein VP39"/>
    <property type="match status" value="1"/>
</dbReference>
<dbReference type="FunFam" id="3.40.50.150:FF:000194">
    <property type="entry name" value="Phosphoglycerate kinase"/>
    <property type="match status" value="1"/>
</dbReference>
<keyword evidence="11" id="KW-0460">Magnesium</keyword>
<dbReference type="Gene3D" id="3.40.50.1260">
    <property type="entry name" value="Phosphoglycerate kinase, N-terminal domain"/>
    <property type="match status" value="2"/>
</dbReference>
<dbReference type="InterPro" id="IPR029063">
    <property type="entry name" value="SAM-dependent_MTases_sf"/>
</dbReference>
<protein>
    <recommendedName>
        <fullName evidence="12">Phosphoglycerate kinase</fullName>
        <ecNumber evidence="12">2.7.2.3</ecNumber>
    </recommendedName>
</protein>
<evidence type="ECO:0000256" key="13">
    <source>
        <dbReference type="RuleBase" id="RU000696"/>
    </source>
</evidence>
<keyword evidence="6" id="KW-0949">S-adenosyl-L-methionine</keyword>
<dbReference type="GO" id="GO:0004618">
    <property type="term" value="F:phosphoglycerate kinase activity"/>
    <property type="evidence" value="ECO:0007669"/>
    <property type="project" value="UniProtKB-EC"/>
</dbReference>
<comment type="cofactor">
    <cofactor evidence="2">
        <name>Mg(2+)</name>
        <dbReference type="ChEBI" id="CHEBI:18420"/>
    </cofactor>
</comment>
<dbReference type="InterPro" id="IPR015824">
    <property type="entry name" value="Phosphoglycerate_kinase_N"/>
</dbReference>
<dbReference type="InterPro" id="IPR001576">
    <property type="entry name" value="Phosphoglycerate_kinase"/>
</dbReference>
<name>A0A1D1ZJZ3_9ARAE</name>
<accession>A0A1D1ZJZ3</accession>
<evidence type="ECO:0000256" key="6">
    <source>
        <dbReference type="ARBA" id="ARBA00022691"/>
    </source>
</evidence>
<dbReference type="GO" id="GO:0006096">
    <property type="term" value="P:glycolytic process"/>
    <property type="evidence" value="ECO:0007669"/>
    <property type="project" value="InterPro"/>
</dbReference>
<comment type="subunit">
    <text evidence="13">Monomer.</text>
</comment>
<evidence type="ECO:0000256" key="1">
    <source>
        <dbReference type="ARBA" id="ARBA00000142"/>
    </source>
</evidence>
<dbReference type="GO" id="GO:0008176">
    <property type="term" value="F:tRNA (guanine(46)-N7)-methyltransferase activity"/>
    <property type="evidence" value="ECO:0007669"/>
    <property type="project" value="UniProtKB-EC"/>
</dbReference>
<dbReference type="InterPro" id="IPR036043">
    <property type="entry name" value="Phosphoglycerate_kinase_sf"/>
</dbReference>
<reference evidence="15" key="1">
    <citation type="submission" date="2015-07" db="EMBL/GenBank/DDBJ databases">
        <title>Transcriptome Assembly of Anthurium amnicola.</title>
        <authorList>
            <person name="Suzuki J."/>
        </authorList>
    </citation>
    <scope>NUCLEOTIDE SEQUENCE</scope>
</reference>
<keyword evidence="7" id="KW-0819">tRNA processing</keyword>
<sequence length="709" mass="79288">MTTTQLPSPFGRSPPPSYSHQCHNSTPFPKAPLSRYLSCLFSGNGTAFRSSGNGTAFRSRGGLHVLSSGNWPSPPRAFQSRAPEDEIMNLKEQFPAQSEIKIFDGDVSNHFHVQTLRNFPKEKLKGEVVAVRFDSTLVLDISCTKAELVNKALYTIKYLYGAGAKVLLLSSWGQSNDPILISTETFADYLSSILQLKVLPANCVSDFGQLNVKNMRKGDILLFENLTKFKGERANCLDFSRKLSAGVGVFVNDDFSVAHKILASTVGISRFCYSSVAGFHFEEELHQLASIAESTRRPYIAVIGGGKFLEKRTLLHILALKCDGLMFVGMMAFQIMHALGLSVPMNLVDHDSFKEVLELVELAKDRNIEIIFPDDFWCVDSRHPRVVDLFPNDGILPGWTPVDLGPISLENIFSRLLKYKKVLLIGPMNIRSSGQDVQGVPKLAIILGRISGMGCEVVVVGNANFQTFVGTKQWQDSFLSYKHFENASVIWEFLKGRTLPGVAALDRAYPFDLDWGAVFSDPTQPLVVDIGSGNGLFLLRMARRWQTSNFLGLEINRKLVARCLDDAFRCGVKNVYFIATNATSTFRSIISSYRGKLVLVSIQCPNPDFNKTDHRWKMVQRMLVDAIIDLLVADGKVFLQSDIEDIARRMKEEFVMYGKGKLALDRDHHGGWIKENPFGVRSDWEQHVLDRGAPMYRVLLRKVHNNGNS</sequence>
<dbReference type="PROSITE" id="PS51625">
    <property type="entry name" value="SAM_MT_TRMB"/>
    <property type="match status" value="1"/>
</dbReference>
<evidence type="ECO:0000256" key="3">
    <source>
        <dbReference type="ARBA" id="ARBA00008982"/>
    </source>
</evidence>
<keyword evidence="10" id="KW-0067">ATP-binding</keyword>
<gene>
    <name evidence="15" type="primary">pgk_0</name>
    <name evidence="15" type="ORF">g.81700</name>
</gene>
<dbReference type="GO" id="GO:0006094">
    <property type="term" value="P:gluconeogenesis"/>
    <property type="evidence" value="ECO:0007669"/>
    <property type="project" value="TreeGrafter"/>
</dbReference>
<evidence type="ECO:0000313" key="15">
    <source>
        <dbReference type="EMBL" id="JAT67131.1"/>
    </source>
</evidence>
<evidence type="ECO:0000256" key="8">
    <source>
        <dbReference type="ARBA" id="ARBA00022741"/>
    </source>
</evidence>
<evidence type="ECO:0000256" key="7">
    <source>
        <dbReference type="ARBA" id="ARBA00022694"/>
    </source>
</evidence>
<dbReference type="SUPFAM" id="SSF53335">
    <property type="entry name" value="S-adenosyl-L-methionine-dependent methyltransferases"/>
    <property type="match status" value="1"/>
</dbReference>
<evidence type="ECO:0000256" key="12">
    <source>
        <dbReference type="RuleBase" id="RU000532"/>
    </source>
</evidence>
<dbReference type="PANTHER" id="PTHR11406">
    <property type="entry name" value="PHOSPHOGLYCERATE KINASE"/>
    <property type="match status" value="1"/>
</dbReference>
<comment type="catalytic activity">
    <reaction evidence="12">
        <text>(2R)-3-phosphoglycerate + ATP = (2R)-3-phospho-glyceroyl phosphate + ADP</text>
        <dbReference type="Rhea" id="RHEA:14801"/>
        <dbReference type="ChEBI" id="CHEBI:30616"/>
        <dbReference type="ChEBI" id="CHEBI:57604"/>
        <dbReference type="ChEBI" id="CHEBI:58272"/>
        <dbReference type="ChEBI" id="CHEBI:456216"/>
        <dbReference type="EC" id="2.7.2.3"/>
    </reaction>
</comment>
<dbReference type="SUPFAM" id="SSF53748">
    <property type="entry name" value="Phosphoglycerate kinase"/>
    <property type="match status" value="1"/>
</dbReference>
<organism evidence="15">
    <name type="scientific">Anthurium amnicola</name>
    <dbReference type="NCBI Taxonomy" id="1678845"/>
    <lineage>
        <taxon>Eukaryota</taxon>
        <taxon>Viridiplantae</taxon>
        <taxon>Streptophyta</taxon>
        <taxon>Embryophyta</taxon>
        <taxon>Tracheophyta</taxon>
        <taxon>Spermatophyta</taxon>
        <taxon>Magnoliopsida</taxon>
        <taxon>Liliopsida</taxon>
        <taxon>Araceae</taxon>
        <taxon>Pothoideae</taxon>
        <taxon>Potheae</taxon>
        <taxon>Anthurium</taxon>
    </lineage>
</organism>
<proteinExistence type="inferred from homology"/>
<keyword evidence="9 12" id="KW-0418">Kinase</keyword>